<protein>
    <submittedName>
        <fullName evidence="2">UPF0565 protein C2orf69 homolog isoform X1</fullName>
    </submittedName>
</protein>
<keyword evidence="1" id="KW-1185">Reference proteome</keyword>
<gene>
    <name evidence="2" type="primary">LOC108564529</name>
</gene>
<dbReference type="PANTHER" id="PTHR31296:SF1">
    <property type="entry name" value="MITOCHONDRIAL PROTEIN C2ORF69"/>
    <property type="match status" value="1"/>
</dbReference>
<reference evidence="2" key="1">
    <citation type="submission" date="2025-08" db="UniProtKB">
        <authorList>
            <consortium name="RefSeq"/>
        </authorList>
    </citation>
    <scope>IDENTIFICATION</scope>
    <source>
        <tissue evidence="2">Whole Larva</tissue>
    </source>
</reference>
<evidence type="ECO:0000313" key="2">
    <source>
        <dbReference type="RefSeq" id="XP_017779088.1"/>
    </source>
</evidence>
<dbReference type="Proteomes" id="UP000695000">
    <property type="component" value="Unplaced"/>
</dbReference>
<organism evidence="1 2">
    <name type="scientific">Nicrophorus vespilloides</name>
    <name type="common">Boreal carrion beetle</name>
    <dbReference type="NCBI Taxonomy" id="110193"/>
    <lineage>
        <taxon>Eukaryota</taxon>
        <taxon>Metazoa</taxon>
        <taxon>Ecdysozoa</taxon>
        <taxon>Arthropoda</taxon>
        <taxon>Hexapoda</taxon>
        <taxon>Insecta</taxon>
        <taxon>Pterygota</taxon>
        <taxon>Neoptera</taxon>
        <taxon>Endopterygota</taxon>
        <taxon>Coleoptera</taxon>
        <taxon>Polyphaga</taxon>
        <taxon>Staphyliniformia</taxon>
        <taxon>Silphidae</taxon>
        <taxon>Nicrophorinae</taxon>
        <taxon>Nicrophorus</taxon>
    </lineage>
</organism>
<proteinExistence type="predicted"/>
<dbReference type="GeneID" id="108564529"/>
<dbReference type="RefSeq" id="XP_017779088.1">
    <property type="nucleotide sequence ID" value="XM_017923599.1"/>
</dbReference>
<accession>A0ABM1MWY8</accession>
<name>A0ABM1MWY8_NICVS</name>
<dbReference type="InterPro" id="IPR018881">
    <property type="entry name" value="C2orf69_mit"/>
</dbReference>
<evidence type="ECO:0000313" key="1">
    <source>
        <dbReference type="Proteomes" id="UP000695000"/>
    </source>
</evidence>
<dbReference type="Pfam" id="PF10561">
    <property type="entry name" value="C2orf69"/>
    <property type="match status" value="1"/>
</dbReference>
<dbReference type="PANTHER" id="PTHR31296">
    <property type="entry name" value="UPF0565 PROTEIN C2ORF69"/>
    <property type="match status" value="1"/>
</dbReference>
<sequence>MCARFARSSTLTFRGIPSFIIRWVGCRGPSFSQCTSRNNNNNNVKHWSMLGAPLAASPLRLCAVPGYDGRCNDVVYCNPSHRAENQSTVIYFGGDMQDFTENMQSHRDSKNYLKWNLEDTARILHGNFADCHIIVIRPARIEYKTFSCFKNFVPCNNCGSPEHTPMHFALQHLERLLQNVSEKLRTMSAEDVDAAISLSKTSHIHDETETEAEQTPHVGSDEANLWWRENLHLDKNNLLVIGFSKGCVVLNQFLYEFHYLKTLTPDDHSSMSVVSRIKDMYWLDGGHSGGKNTWITSRPLLETLTRLGINVHIHVTPYQIQDDRRPCIRKEEKVFGDLLRRLGAPVTRTIHFENMFPNLYMHFDIINVFRLVNVHGSSTQCTEPASK</sequence>